<dbReference type="EMBL" id="BMAW01063481">
    <property type="protein sequence ID" value="GFT40537.1"/>
    <property type="molecule type" value="Genomic_DNA"/>
</dbReference>
<comment type="caution">
    <text evidence="1">The sequence shown here is derived from an EMBL/GenBank/DDBJ whole genome shotgun (WGS) entry which is preliminary data.</text>
</comment>
<dbReference type="InterPro" id="IPR008042">
    <property type="entry name" value="Retrotrans_Pao"/>
</dbReference>
<protein>
    <submittedName>
        <fullName evidence="1">DUF5641 domain-containing protein</fullName>
    </submittedName>
</protein>
<proteinExistence type="predicted"/>
<evidence type="ECO:0000313" key="2">
    <source>
        <dbReference type="Proteomes" id="UP000887013"/>
    </source>
</evidence>
<dbReference type="Proteomes" id="UP000887013">
    <property type="component" value="Unassembled WGS sequence"/>
</dbReference>
<dbReference type="PANTHER" id="PTHR47331">
    <property type="entry name" value="PHD-TYPE DOMAIN-CONTAINING PROTEIN"/>
    <property type="match status" value="1"/>
</dbReference>
<reference evidence="1" key="1">
    <citation type="submission" date="2020-08" db="EMBL/GenBank/DDBJ databases">
        <title>Multicomponent nature underlies the extraordinary mechanical properties of spider dragline silk.</title>
        <authorList>
            <person name="Kono N."/>
            <person name="Nakamura H."/>
            <person name="Mori M."/>
            <person name="Yoshida Y."/>
            <person name="Ohtoshi R."/>
            <person name="Malay A.D."/>
            <person name="Moran D.A.P."/>
            <person name="Tomita M."/>
            <person name="Numata K."/>
            <person name="Arakawa K."/>
        </authorList>
    </citation>
    <scope>NUCLEOTIDE SEQUENCE</scope>
</reference>
<dbReference type="AlphaFoldDB" id="A0A8X6NZM7"/>
<name>A0A8X6NZM7_NEPPI</name>
<organism evidence="1 2">
    <name type="scientific">Nephila pilipes</name>
    <name type="common">Giant wood spider</name>
    <name type="synonym">Nephila maculata</name>
    <dbReference type="NCBI Taxonomy" id="299642"/>
    <lineage>
        <taxon>Eukaryota</taxon>
        <taxon>Metazoa</taxon>
        <taxon>Ecdysozoa</taxon>
        <taxon>Arthropoda</taxon>
        <taxon>Chelicerata</taxon>
        <taxon>Arachnida</taxon>
        <taxon>Araneae</taxon>
        <taxon>Araneomorphae</taxon>
        <taxon>Entelegynae</taxon>
        <taxon>Araneoidea</taxon>
        <taxon>Nephilidae</taxon>
        <taxon>Nephila</taxon>
    </lineage>
</organism>
<dbReference type="Pfam" id="PF05380">
    <property type="entry name" value="Peptidase_A17"/>
    <property type="match status" value="1"/>
</dbReference>
<keyword evidence="2" id="KW-1185">Reference proteome</keyword>
<dbReference type="OrthoDB" id="8033604at2759"/>
<gene>
    <name evidence="1" type="primary">X975_05852</name>
    <name evidence="1" type="ORF">NPIL_215351</name>
</gene>
<sequence>MSSISFFVSGSSIKNLWKLDTFGIRDPVEVQSRKEVDIANLSHFKKIITVDNDGRYVIHLPWVADHILNSNEDICKERLKSTTKKLLQKNRESKHILATVCFDLRGWEHTSLNIGRDSSETIPVFGLLWNKDEDNLSCDTAVLKCSSLNLTRRNVLSITHKMFDLFGILSPIRLIPKLLIQRSWNLKIGWDTVLPDDYQR</sequence>
<accession>A0A8X6NZM7</accession>
<evidence type="ECO:0000313" key="1">
    <source>
        <dbReference type="EMBL" id="GFT40537.1"/>
    </source>
</evidence>